<feature type="compositionally biased region" description="Polar residues" evidence="1">
    <location>
        <begin position="14"/>
        <end position="36"/>
    </location>
</feature>
<evidence type="ECO:0000259" key="3">
    <source>
        <dbReference type="Pfam" id="PF24564"/>
    </source>
</evidence>
<protein>
    <submittedName>
        <fullName evidence="4">Uncharacterized protein</fullName>
    </submittedName>
</protein>
<dbReference type="CDD" id="cd00882">
    <property type="entry name" value="Ras_like_GTPase"/>
    <property type="match status" value="1"/>
</dbReference>
<dbReference type="SUPFAM" id="SSF52540">
    <property type="entry name" value="P-loop containing nucleoside triphosphate hydrolases"/>
    <property type="match status" value="1"/>
</dbReference>
<name>A0A2P7ZAJ3_9PEZI</name>
<gene>
    <name evidence="4" type="ORF">B9Z65_2383</name>
</gene>
<evidence type="ECO:0000313" key="4">
    <source>
        <dbReference type="EMBL" id="PSK45243.1"/>
    </source>
</evidence>
<evidence type="ECO:0000259" key="2">
    <source>
        <dbReference type="Pfam" id="PF00350"/>
    </source>
</evidence>
<feature type="region of interest" description="Disordered" evidence="1">
    <location>
        <begin position="916"/>
        <end position="971"/>
    </location>
</feature>
<feature type="compositionally biased region" description="Basic and acidic residues" evidence="1">
    <location>
        <begin position="916"/>
        <end position="940"/>
    </location>
</feature>
<dbReference type="AlphaFoldDB" id="A0A2P7ZAJ3"/>
<dbReference type="PANTHER" id="PTHR36681:SF3">
    <property type="entry name" value="NUCLEAR GTPASE, GERMINAL CENTER-ASSOCIATED, TANDEM DUPLICATE 3"/>
    <property type="match status" value="1"/>
</dbReference>
<evidence type="ECO:0000313" key="5">
    <source>
        <dbReference type="Proteomes" id="UP000243723"/>
    </source>
</evidence>
<accession>A0A2P7ZAJ3</accession>
<dbReference type="InterPro" id="IPR027417">
    <property type="entry name" value="P-loop_NTPase"/>
</dbReference>
<dbReference type="PANTHER" id="PTHR36681">
    <property type="entry name" value="NUCLEAR GTPASE, GERMINAL CENTER-ASSOCIATED, TANDEM DUPLICATE 3"/>
    <property type="match status" value="1"/>
</dbReference>
<comment type="caution">
    <text evidence="4">The sequence shown here is derived from an EMBL/GenBank/DDBJ whole genome shotgun (WGS) entry which is preliminary data.</text>
</comment>
<reference evidence="4 5" key="1">
    <citation type="submission" date="2017-05" db="EMBL/GenBank/DDBJ databases">
        <title>Draft genome sequence of Elsinoe australis.</title>
        <authorList>
            <person name="Cheng Q."/>
        </authorList>
    </citation>
    <scope>NUCLEOTIDE SEQUENCE [LARGE SCALE GENOMIC DNA]</scope>
    <source>
        <strain evidence="4 5">NL1</strain>
    </source>
</reference>
<feature type="domain" description="Dynamin N-terminal" evidence="2">
    <location>
        <begin position="140"/>
        <end position="417"/>
    </location>
</feature>
<dbReference type="Pfam" id="PF24564">
    <property type="entry name" value="DUF7605"/>
    <property type="match status" value="1"/>
</dbReference>
<proteinExistence type="predicted"/>
<dbReference type="Gene3D" id="3.40.50.300">
    <property type="entry name" value="P-loop containing nucleotide triphosphate hydrolases"/>
    <property type="match status" value="2"/>
</dbReference>
<dbReference type="Pfam" id="PF00350">
    <property type="entry name" value="Dynamin_N"/>
    <property type="match status" value="1"/>
</dbReference>
<dbReference type="Proteomes" id="UP000243723">
    <property type="component" value="Unassembled WGS sequence"/>
</dbReference>
<feature type="compositionally biased region" description="Acidic residues" evidence="1">
    <location>
        <begin position="941"/>
        <end position="971"/>
    </location>
</feature>
<organism evidence="4 5">
    <name type="scientific">Elsinoe australis</name>
    <dbReference type="NCBI Taxonomy" id="40998"/>
    <lineage>
        <taxon>Eukaryota</taxon>
        <taxon>Fungi</taxon>
        <taxon>Dikarya</taxon>
        <taxon>Ascomycota</taxon>
        <taxon>Pezizomycotina</taxon>
        <taxon>Dothideomycetes</taxon>
        <taxon>Dothideomycetidae</taxon>
        <taxon>Myriangiales</taxon>
        <taxon>Elsinoaceae</taxon>
        <taxon>Elsinoe</taxon>
    </lineage>
</organism>
<dbReference type="OrthoDB" id="5427350at2759"/>
<dbReference type="STRING" id="40998.A0A2P7ZAJ3"/>
<dbReference type="InterPro" id="IPR056024">
    <property type="entry name" value="DUF7605"/>
</dbReference>
<sequence>MIVEDDQEVHNPLFMTQTAGTDQDLHSSPSMSQKRASSPEGDDAQPLKTARQEDLRFVNYLDEPVQEYDHEVSFQYAMHEGVSRMPSSLPEFGDAARDSSIGIHRIVEALKGQRVGKSIQGIIKQMEKRMHIDYGAKYHVGFVGDTGAGKSRLTNALLGCEQLAAQGGDGSSVTQVITEYHYNDDDNTDGQMRTTIVFKPREQIDAEIRQHFLTYLKFKCPKLRLPDDDSELIEEDEHGFNTAENYLLEVFAEQIGETFNSPASLESFIKQYPSLDHVDGTVEGLQQYCHGLVNNLMQVYGESHPRCVTFTHLALDHIRDHMRPFVESPRQGETGYWQLIDMVRTYLPTALLRRGLVIADCPGLTDYHKMRRTASETYLKGCDMVFVLAPVDRITDSPEVRKYVRNYLTSHGLQIVVVVPTQTDKMEEIPKPTVDMTDEQDEITQCENIYKALESRYRSVPRSNKSRKAELKDEMDQAKAAWDRACILMRNCIISRGIQKALPEAYRHEQLMTIPVSSKQHEIYLRGAALDEYPALRLLENNIGEDGVGQIRNLIYTRAQRDRLEVLREHVLDRVQLPIDRLHLMLEKNPAERRETVFHWVNEALINSDQHVVLFKDQIGNAFKRQVRNGVRRLAKENGPWTVALKDQVEEWRSTFSNFQTFKAIARRKGKHLPKGFTSATNWNEDLIGIFDPGVKSFTVRFNKDMVALQLQASKSIHEMLSELEKTLTNNKDLGGIDMSRVLDLFEDHRKRFDRLLPRFFEQFGLHVSSIIADLVDPETPSCFHKAMLKVYQEINSDKLFPLRTKQITKRRWEYLEIALVDTGRGSPISALKKDINERFKAMLAEMGQSLEDVMKQPFQEIRDDLEIRFGDEEDFDDEARSKLAVVMEEVLPEAEKLFKHAKMCLGAVEEWDRKNRGTETGTKSRQDRSKDEGNWKGEEAREENDEQAEEEMSEESDDGEFEYEPEDQED</sequence>
<keyword evidence="5" id="KW-1185">Reference proteome</keyword>
<evidence type="ECO:0000256" key="1">
    <source>
        <dbReference type="SAM" id="MobiDB-lite"/>
    </source>
</evidence>
<feature type="region of interest" description="Disordered" evidence="1">
    <location>
        <begin position="1"/>
        <end position="48"/>
    </location>
</feature>
<dbReference type="EMBL" id="NHZQ01000251">
    <property type="protein sequence ID" value="PSK45243.1"/>
    <property type="molecule type" value="Genomic_DNA"/>
</dbReference>
<dbReference type="InterPro" id="IPR045063">
    <property type="entry name" value="Dynamin_N"/>
</dbReference>
<feature type="domain" description="DUF7605" evidence="3">
    <location>
        <begin position="640"/>
        <end position="798"/>
    </location>
</feature>